<name>A0A151UBF9_CAJCA</name>
<keyword evidence="1" id="KW-0511">Multifunctional enzyme</keyword>
<feature type="domain" description="Reverse transcriptase/retrotransposon-derived protein RNase H-like" evidence="2">
    <location>
        <begin position="15"/>
        <end position="62"/>
    </location>
</feature>
<dbReference type="InterPro" id="IPR043128">
    <property type="entry name" value="Rev_trsase/Diguanyl_cyclase"/>
</dbReference>
<evidence type="ECO:0000256" key="1">
    <source>
        <dbReference type="ARBA" id="ARBA00023268"/>
    </source>
</evidence>
<dbReference type="PANTHER" id="PTHR37984:SF5">
    <property type="entry name" value="PROTEIN NYNRIN-LIKE"/>
    <property type="match status" value="1"/>
</dbReference>
<dbReference type="EMBL" id="CM003603">
    <property type="protein sequence ID" value="KYP76660.1"/>
    <property type="molecule type" value="Genomic_DNA"/>
</dbReference>
<gene>
    <name evidence="3" type="ORF">KK1_020911</name>
</gene>
<dbReference type="InterPro" id="IPR041577">
    <property type="entry name" value="RT_RNaseH_2"/>
</dbReference>
<reference evidence="3 4" key="1">
    <citation type="journal article" date="2012" name="Nat. Biotechnol.">
        <title>Draft genome sequence of pigeonpea (Cajanus cajan), an orphan legume crop of resource-poor farmers.</title>
        <authorList>
            <person name="Varshney R.K."/>
            <person name="Chen W."/>
            <person name="Li Y."/>
            <person name="Bharti A.K."/>
            <person name="Saxena R.K."/>
            <person name="Schlueter J.A."/>
            <person name="Donoghue M.T."/>
            <person name="Azam S."/>
            <person name="Fan G."/>
            <person name="Whaley A.M."/>
            <person name="Farmer A.D."/>
            <person name="Sheridan J."/>
            <person name="Iwata A."/>
            <person name="Tuteja R."/>
            <person name="Penmetsa R.V."/>
            <person name="Wu W."/>
            <person name="Upadhyaya H.D."/>
            <person name="Yang S.P."/>
            <person name="Shah T."/>
            <person name="Saxena K.B."/>
            <person name="Michael T."/>
            <person name="McCombie W.R."/>
            <person name="Yang B."/>
            <person name="Zhang G."/>
            <person name="Yang H."/>
            <person name="Wang J."/>
            <person name="Spillane C."/>
            <person name="Cook D.R."/>
            <person name="May G.D."/>
            <person name="Xu X."/>
            <person name="Jackson S.A."/>
        </authorList>
    </citation>
    <scope>NUCLEOTIDE SEQUENCE [LARGE SCALE GENOMIC DNA]</scope>
    <source>
        <strain evidence="4">cv. Asha</strain>
    </source>
</reference>
<dbReference type="GO" id="GO:0003824">
    <property type="term" value="F:catalytic activity"/>
    <property type="evidence" value="ECO:0007669"/>
    <property type="project" value="UniProtKB-KW"/>
</dbReference>
<dbReference type="Gene3D" id="3.30.70.270">
    <property type="match status" value="1"/>
</dbReference>
<protein>
    <recommendedName>
        <fullName evidence="2">Reverse transcriptase/retrotransposon-derived protein RNase H-like domain-containing protein</fullName>
    </recommendedName>
</protein>
<accession>A0A151UBF9</accession>
<proteinExistence type="predicted"/>
<dbReference type="OMA" id="DQSFGWK"/>
<evidence type="ECO:0000313" key="3">
    <source>
        <dbReference type="EMBL" id="KYP76660.1"/>
    </source>
</evidence>
<sequence length="62" mass="6971">MSLTQLTKKDQSFGWKDAREASFQELKRNLTSSPILVLLDPSEPFDVFCDVSYQGLGCGLMQ</sequence>
<dbReference type="Proteomes" id="UP000075243">
    <property type="component" value="Chromosome 1"/>
</dbReference>
<evidence type="ECO:0000313" key="4">
    <source>
        <dbReference type="Proteomes" id="UP000075243"/>
    </source>
</evidence>
<dbReference type="InterPro" id="IPR043502">
    <property type="entry name" value="DNA/RNA_pol_sf"/>
</dbReference>
<dbReference type="PANTHER" id="PTHR37984">
    <property type="entry name" value="PROTEIN CBG26694"/>
    <property type="match status" value="1"/>
</dbReference>
<dbReference type="InterPro" id="IPR050951">
    <property type="entry name" value="Retrovirus_Pol_polyprotein"/>
</dbReference>
<evidence type="ECO:0000259" key="2">
    <source>
        <dbReference type="Pfam" id="PF17919"/>
    </source>
</evidence>
<organism evidence="3 4">
    <name type="scientific">Cajanus cajan</name>
    <name type="common">Pigeon pea</name>
    <name type="synonym">Cajanus indicus</name>
    <dbReference type="NCBI Taxonomy" id="3821"/>
    <lineage>
        <taxon>Eukaryota</taxon>
        <taxon>Viridiplantae</taxon>
        <taxon>Streptophyta</taxon>
        <taxon>Embryophyta</taxon>
        <taxon>Tracheophyta</taxon>
        <taxon>Spermatophyta</taxon>
        <taxon>Magnoliopsida</taxon>
        <taxon>eudicotyledons</taxon>
        <taxon>Gunneridae</taxon>
        <taxon>Pentapetalae</taxon>
        <taxon>rosids</taxon>
        <taxon>fabids</taxon>
        <taxon>Fabales</taxon>
        <taxon>Fabaceae</taxon>
        <taxon>Papilionoideae</taxon>
        <taxon>50 kb inversion clade</taxon>
        <taxon>NPAAA clade</taxon>
        <taxon>indigoferoid/millettioid clade</taxon>
        <taxon>Phaseoleae</taxon>
        <taxon>Cajanus</taxon>
    </lineage>
</organism>
<dbReference type="SUPFAM" id="SSF56672">
    <property type="entry name" value="DNA/RNA polymerases"/>
    <property type="match status" value="1"/>
</dbReference>
<dbReference type="AlphaFoldDB" id="A0A151UBF9"/>
<dbReference type="Pfam" id="PF17919">
    <property type="entry name" value="RT_RNaseH_2"/>
    <property type="match status" value="1"/>
</dbReference>
<keyword evidence="4" id="KW-1185">Reference proteome</keyword>
<dbReference type="Gramene" id="C.cajan_20307.t">
    <property type="protein sequence ID" value="C.cajan_20307.t.cds1"/>
    <property type="gene ID" value="C.cajan_20307"/>
</dbReference>